<evidence type="ECO:0000256" key="1">
    <source>
        <dbReference type="SAM" id="Phobius"/>
    </source>
</evidence>
<comment type="caution">
    <text evidence="2">The sequence shown here is derived from an EMBL/GenBank/DDBJ whole genome shotgun (WGS) entry which is preliminary data.</text>
</comment>
<keyword evidence="1" id="KW-1133">Transmembrane helix</keyword>
<dbReference type="InterPro" id="IPR026268">
    <property type="entry name" value="RseC"/>
</dbReference>
<dbReference type="PANTHER" id="PTHR35867:SF1">
    <property type="entry name" value="PROTEIN RSEC"/>
    <property type="match status" value="1"/>
</dbReference>
<feature type="transmembrane region" description="Helical" evidence="1">
    <location>
        <begin position="79"/>
        <end position="98"/>
    </location>
</feature>
<feature type="transmembrane region" description="Helical" evidence="1">
    <location>
        <begin position="104"/>
        <end position="121"/>
    </location>
</feature>
<evidence type="ECO:0000313" key="3">
    <source>
        <dbReference type="Proteomes" id="UP000094379"/>
    </source>
</evidence>
<keyword evidence="3" id="KW-1185">Reference proteome</keyword>
<dbReference type="RefSeq" id="WP_069296217.1">
    <property type="nucleotide sequence ID" value="NZ_MCRI01000018.1"/>
</dbReference>
<dbReference type="PIRSF" id="PIRSF004923">
    <property type="entry name" value="RseC"/>
    <property type="match status" value="1"/>
</dbReference>
<name>A0A1E3GR66_9GAMM</name>
<dbReference type="PANTHER" id="PTHR35867">
    <property type="entry name" value="PROTEIN RSEC"/>
    <property type="match status" value="1"/>
</dbReference>
<gene>
    <name evidence="2" type="ORF">A9E74_01774</name>
</gene>
<reference evidence="2 3" key="1">
    <citation type="submission" date="2016-07" db="EMBL/GenBank/DDBJ databases">
        <title>Draft Genome Sequence of Methylophaga muralis Bur 1.</title>
        <authorList>
            <person name="Vasilenko O.V."/>
            <person name="Doronina N.V."/>
            <person name="Shmareva M.N."/>
            <person name="Tarlachkov S.V."/>
            <person name="Mustakhimov I."/>
            <person name="Trotsenko Y.A."/>
        </authorList>
    </citation>
    <scope>NUCLEOTIDE SEQUENCE [LARGE SCALE GENOMIC DNA]</scope>
    <source>
        <strain evidence="2 3">Bur 1</strain>
    </source>
</reference>
<evidence type="ECO:0000313" key="2">
    <source>
        <dbReference type="EMBL" id="ODN66504.1"/>
    </source>
</evidence>
<dbReference type="EMBL" id="MCRI01000018">
    <property type="protein sequence ID" value="ODN66504.1"/>
    <property type="molecule type" value="Genomic_DNA"/>
</dbReference>
<dbReference type="InterPro" id="IPR007359">
    <property type="entry name" value="SigmaE_reg_RseC_MucC"/>
</dbReference>
<dbReference type="Pfam" id="PF04246">
    <property type="entry name" value="RseC_MucC"/>
    <property type="match status" value="1"/>
</dbReference>
<keyword evidence="1" id="KW-0472">Membrane</keyword>
<proteinExistence type="predicted"/>
<accession>A0A1E3GR66</accession>
<sequence length="140" mass="15819">MIEQKAKVIRSDESTIWLQAERQSTCDKCQVKKGCGTGLLSEHVGRRFSTISVPKKHPVQPGQQMNVSIPEEALLHGAYMMYLLPILFMFAGAGFSRFMFANELVEIIAGLAGLMLGFYWVKKRLKNQKIAIETQLIEEK</sequence>
<organism evidence="2 3">
    <name type="scientific">Methylophaga muralis</name>
    <dbReference type="NCBI Taxonomy" id="291169"/>
    <lineage>
        <taxon>Bacteria</taxon>
        <taxon>Pseudomonadati</taxon>
        <taxon>Pseudomonadota</taxon>
        <taxon>Gammaproteobacteria</taxon>
        <taxon>Thiotrichales</taxon>
        <taxon>Piscirickettsiaceae</taxon>
        <taxon>Methylophaga</taxon>
    </lineage>
</organism>
<keyword evidence="1" id="KW-0812">Transmembrane</keyword>
<dbReference type="AlphaFoldDB" id="A0A1E3GR66"/>
<dbReference type="STRING" id="291169.A9E74_01774"/>
<protein>
    <submittedName>
        <fullName evidence="2">SoxR reducing system protein RseC</fullName>
    </submittedName>
</protein>
<dbReference type="Proteomes" id="UP000094379">
    <property type="component" value="Unassembled WGS sequence"/>
</dbReference>